<dbReference type="CDD" id="cd12797">
    <property type="entry name" value="M23_peptidase"/>
    <property type="match status" value="1"/>
</dbReference>
<keyword evidence="4" id="KW-1185">Reference proteome</keyword>
<dbReference type="PANTHER" id="PTHR21666:SF270">
    <property type="entry name" value="MUREIN HYDROLASE ACTIVATOR ENVC"/>
    <property type="match status" value="1"/>
</dbReference>
<dbReference type="SUPFAM" id="SSF51261">
    <property type="entry name" value="Duplicated hybrid motif"/>
    <property type="match status" value="1"/>
</dbReference>
<keyword evidence="1" id="KW-0175">Coiled coil</keyword>
<feature type="domain" description="M23ase beta-sheet core" evidence="2">
    <location>
        <begin position="271"/>
        <end position="368"/>
    </location>
</feature>
<gene>
    <name evidence="3" type="ORF">GCM10010315_06300</name>
</gene>
<sequence>MRRSKRRLHPYAPAPHRRHLRGAAALCALGILLVPVSAAEPSSAGRPPQRLVRVGSEVLRLAHEAGRVALRYERGVRAANEERTRAARLAHQLQGQRSAASLLRRDAGAAAREQYRTGGFTAAGSPDAAEEPLELISMQMLEFDRRERLARMLIENDNRSRTLAAGRLSASVTAQALAADTARLRAEKAALEERLATSRSELNALAELTVRDGRCTPVDLDGLQEELQSGAQAQDDANRGAGVSRSGWTRPLLSYELSAGFGGTGAHWASGHSGQDFAVPTGTPVRSVGAGTVVSIGCGGPFGISMVVRHQGGWYSQYAHLAAPLLAPGHRVRPGEWIALSGTTGNSTGPHLHFEVRTTADFGSAVDPVPWLRARGVVL</sequence>
<comment type="caution">
    <text evidence="3">The sequence shown here is derived from an EMBL/GenBank/DDBJ whole genome shotgun (WGS) entry which is preliminary data.</text>
</comment>
<reference evidence="3 4" key="1">
    <citation type="journal article" date="2019" name="Int. J. Syst. Evol. Microbiol.">
        <title>The Global Catalogue of Microorganisms (GCM) 10K type strain sequencing project: providing services to taxonomists for standard genome sequencing and annotation.</title>
        <authorList>
            <consortium name="The Broad Institute Genomics Platform"/>
            <consortium name="The Broad Institute Genome Sequencing Center for Infectious Disease"/>
            <person name="Wu L."/>
            <person name="Ma J."/>
        </authorList>
    </citation>
    <scope>NUCLEOTIDE SEQUENCE [LARGE SCALE GENOMIC DNA]</scope>
    <source>
        <strain evidence="3 4">JCM 4542</strain>
    </source>
</reference>
<evidence type="ECO:0000256" key="1">
    <source>
        <dbReference type="SAM" id="Coils"/>
    </source>
</evidence>
<dbReference type="Gene3D" id="2.70.70.10">
    <property type="entry name" value="Glucose Permease (Domain IIA)"/>
    <property type="match status" value="1"/>
</dbReference>
<dbReference type="InterPro" id="IPR016047">
    <property type="entry name" value="M23ase_b-sheet_dom"/>
</dbReference>
<dbReference type="InterPro" id="IPR050570">
    <property type="entry name" value="Cell_wall_metabolism_enzyme"/>
</dbReference>
<dbReference type="Pfam" id="PF01551">
    <property type="entry name" value="Peptidase_M23"/>
    <property type="match status" value="1"/>
</dbReference>
<protein>
    <submittedName>
        <fullName evidence="3">M23 family metallopeptidase</fullName>
    </submittedName>
</protein>
<name>A0ABN3TKW0_9ACTN</name>
<dbReference type="EMBL" id="BAAASL010000002">
    <property type="protein sequence ID" value="GAA2708972.1"/>
    <property type="molecule type" value="Genomic_DNA"/>
</dbReference>
<proteinExistence type="predicted"/>
<organism evidence="3 4">
    <name type="scientific">Streptomyces luteosporeus</name>
    <dbReference type="NCBI Taxonomy" id="173856"/>
    <lineage>
        <taxon>Bacteria</taxon>
        <taxon>Bacillati</taxon>
        <taxon>Actinomycetota</taxon>
        <taxon>Actinomycetes</taxon>
        <taxon>Kitasatosporales</taxon>
        <taxon>Streptomycetaceae</taxon>
        <taxon>Streptomyces</taxon>
    </lineage>
</organism>
<feature type="coiled-coil region" evidence="1">
    <location>
        <begin position="174"/>
        <end position="208"/>
    </location>
</feature>
<evidence type="ECO:0000259" key="2">
    <source>
        <dbReference type="Pfam" id="PF01551"/>
    </source>
</evidence>
<evidence type="ECO:0000313" key="4">
    <source>
        <dbReference type="Proteomes" id="UP001500886"/>
    </source>
</evidence>
<dbReference type="InterPro" id="IPR011055">
    <property type="entry name" value="Dup_hybrid_motif"/>
</dbReference>
<dbReference type="Proteomes" id="UP001500886">
    <property type="component" value="Unassembled WGS sequence"/>
</dbReference>
<accession>A0ABN3TKW0</accession>
<evidence type="ECO:0000313" key="3">
    <source>
        <dbReference type="EMBL" id="GAA2708972.1"/>
    </source>
</evidence>
<dbReference type="PANTHER" id="PTHR21666">
    <property type="entry name" value="PEPTIDASE-RELATED"/>
    <property type="match status" value="1"/>
</dbReference>
<dbReference type="RefSeq" id="WP_344433082.1">
    <property type="nucleotide sequence ID" value="NZ_BAAASL010000002.1"/>
</dbReference>